<dbReference type="AlphaFoldDB" id="A0AAW2YN72"/>
<evidence type="ECO:0000313" key="9">
    <source>
        <dbReference type="EMBL" id="KAL0478772.1"/>
    </source>
</evidence>
<dbReference type="GO" id="GO:0008168">
    <property type="term" value="F:methyltransferase activity"/>
    <property type="evidence" value="ECO:0007669"/>
    <property type="project" value="UniProtKB-KW"/>
</dbReference>
<sequence>SDRTTFDLAESIQTPISCIAFEEQHPNKDICNNLIEMLKTCCVECGDDLLQDFETLLKEYLANTHIVISCQTSKPAALSLYDKSLLQKFLGCKALQYEVDRRLSFTFKHVLVSILALLFGQQPMLIHLEFVDANLLNVIDQNSSLSVQSFPSVSGKRTRRIINSPTHVNMITLVPEWTKKLCLIIGCPTVKVVKDLYNQVTFLVVHTVNQQEVKGVTIGGQRYKFKIDDISLAGEPYPVPAISRSSFDSLVLDRYLSTHCIFNADIKDIRLNACDGCVDCKVHGSSYVDGLLINFDESVTECNSSCECAKCPEKCVNRVSQTMSKAEVQVQKTKKKGWGLFAMNHIPKGSFLGKFLGEIITDEMAQQRDIKYYNRNLSFLFDIGDQRQYCVDGTYCSNYTRYMNHSCDANVVAVNIYVDSVELPEICFFAKKVIRKGEEITLDYQNGFSLPECMCKSPKCRYKIKA</sequence>
<dbReference type="Pfam" id="PF00856">
    <property type="entry name" value="SET"/>
    <property type="match status" value="1"/>
</dbReference>
<dbReference type="PANTHER" id="PTHR46223:SF3">
    <property type="entry name" value="HISTONE-LYSINE N-METHYLTRANSFERASE SET-23"/>
    <property type="match status" value="1"/>
</dbReference>
<feature type="domain" description="SET" evidence="8">
    <location>
        <begin position="326"/>
        <end position="445"/>
    </location>
</feature>
<evidence type="ECO:0000256" key="3">
    <source>
        <dbReference type="ARBA" id="ARBA00022603"/>
    </source>
</evidence>
<evidence type="ECO:0000256" key="2">
    <source>
        <dbReference type="ARBA" id="ARBA00022454"/>
    </source>
</evidence>
<evidence type="ECO:0000256" key="4">
    <source>
        <dbReference type="ARBA" id="ARBA00022679"/>
    </source>
</evidence>
<feature type="non-terminal residue" evidence="9">
    <location>
        <position position="1"/>
    </location>
</feature>
<evidence type="ECO:0000256" key="1">
    <source>
        <dbReference type="ARBA" id="ARBA00004286"/>
    </source>
</evidence>
<dbReference type="Proteomes" id="UP001431209">
    <property type="component" value="Unassembled WGS sequence"/>
</dbReference>
<dbReference type="InterPro" id="IPR001214">
    <property type="entry name" value="SET_dom"/>
</dbReference>
<dbReference type="SMART" id="SM00317">
    <property type="entry name" value="SET"/>
    <property type="match status" value="1"/>
</dbReference>
<evidence type="ECO:0000313" key="10">
    <source>
        <dbReference type="Proteomes" id="UP001431209"/>
    </source>
</evidence>
<keyword evidence="2" id="KW-0158">Chromosome</keyword>
<dbReference type="PROSITE" id="PS50280">
    <property type="entry name" value="SET"/>
    <property type="match status" value="1"/>
</dbReference>
<reference evidence="9 10" key="1">
    <citation type="submission" date="2024-03" db="EMBL/GenBank/DDBJ databases">
        <title>The Acrasis kona genome and developmental transcriptomes reveal deep origins of eukaryotic multicellular pathways.</title>
        <authorList>
            <person name="Sheikh S."/>
            <person name="Fu C.-J."/>
            <person name="Brown M.W."/>
            <person name="Baldauf S.L."/>
        </authorList>
    </citation>
    <scope>NUCLEOTIDE SEQUENCE [LARGE SCALE GENOMIC DNA]</scope>
    <source>
        <strain evidence="9 10">ATCC MYA-3509</strain>
    </source>
</reference>
<keyword evidence="3" id="KW-0489">Methyltransferase</keyword>
<comment type="caution">
    <text evidence="9">The sequence shown here is derived from an EMBL/GenBank/DDBJ whole genome shotgun (WGS) entry which is preliminary data.</text>
</comment>
<dbReference type="PANTHER" id="PTHR46223">
    <property type="entry name" value="HISTONE-LYSINE N-METHYLTRANSFERASE SUV39H"/>
    <property type="match status" value="1"/>
</dbReference>
<keyword evidence="4" id="KW-0808">Transferase</keyword>
<evidence type="ECO:0000256" key="6">
    <source>
        <dbReference type="ARBA" id="ARBA00022723"/>
    </source>
</evidence>
<comment type="subcellular location">
    <subcellularLocation>
        <location evidence="1">Chromosome</location>
    </subcellularLocation>
</comment>
<dbReference type="EMBL" id="JAOPGA020000467">
    <property type="protein sequence ID" value="KAL0478772.1"/>
    <property type="molecule type" value="Genomic_DNA"/>
</dbReference>
<keyword evidence="7" id="KW-0862">Zinc</keyword>
<protein>
    <recommendedName>
        <fullName evidence="8">SET domain-containing protein</fullName>
    </recommendedName>
</protein>
<keyword evidence="5" id="KW-0949">S-adenosyl-L-methionine</keyword>
<name>A0AAW2YN72_9EUKA</name>
<dbReference type="InterPro" id="IPR046341">
    <property type="entry name" value="SET_dom_sf"/>
</dbReference>
<evidence type="ECO:0000259" key="8">
    <source>
        <dbReference type="PROSITE" id="PS50280"/>
    </source>
</evidence>
<dbReference type="GO" id="GO:0032259">
    <property type="term" value="P:methylation"/>
    <property type="evidence" value="ECO:0007669"/>
    <property type="project" value="UniProtKB-KW"/>
</dbReference>
<dbReference type="GO" id="GO:0005694">
    <property type="term" value="C:chromosome"/>
    <property type="evidence" value="ECO:0007669"/>
    <property type="project" value="UniProtKB-SubCell"/>
</dbReference>
<dbReference type="InterPro" id="IPR050973">
    <property type="entry name" value="H3K9_Histone-Lys_N-MTase"/>
</dbReference>
<proteinExistence type="predicted"/>
<gene>
    <name evidence="9" type="ORF">AKO1_008338</name>
</gene>
<keyword evidence="10" id="KW-1185">Reference proteome</keyword>
<evidence type="ECO:0000256" key="5">
    <source>
        <dbReference type="ARBA" id="ARBA00022691"/>
    </source>
</evidence>
<keyword evidence="6" id="KW-0479">Metal-binding</keyword>
<accession>A0AAW2YN72</accession>
<dbReference type="GO" id="GO:0046872">
    <property type="term" value="F:metal ion binding"/>
    <property type="evidence" value="ECO:0007669"/>
    <property type="project" value="UniProtKB-KW"/>
</dbReference>
<dbReference type="SUPFAM" id="SSF82199">
    <property type="entry name" value="SET domain"/>
    <property type="match status" value="1"/>
</dbReference>
<dbReference type="Gene3D" id="2.170.270.10">
    <property type="entry name" value="SET domain"/>
    <property type="match status" value="1"/>
</dbReference>
<evidence type="ECO:0000256" key="7">
    <source>
        <dbReference type="ARBA" id="ARBA00022833"/>
    </source>
</evidence>
<organism evidence="9 10">
    <name type="scientific">Acrasis kona</name>
    <dbReference type="NCBI Taxonomy" id="1008807"/>
    <lineage>
        <taxon>Eukaryota</taxon>
        <taxon>Discoba</taxon>
        <taxon>Heterolobosea</taxon>
        <taxon>Tetramitia</taxon>
        <taxon>Eutetramitia</taxon>
        <taxon>Acrasidae</taxon>
        <taxon>Acrasis</taxon>
    </lineage>
</organism>